<evidence type="ECO:0000256" key="5">
    <source>
        <dbReference type="ARBA" id="ARBA00022801"/>
    </source>
</evidence>
<keyword evidence="5" id="KW-0378">Hydrolase</keyword>
<dbReference type="Pfam" id="PF01546">
    <property type="entry name" value="Peptidase_M20"/>
    <property type="match status" value="1"/>
</dbReference>
<evidence type="ECO:0000259" key="18">
    <source>
        <dbReference type="Pfam" id="PF07687"/>
    </source>
</evidence>
<evidence type="ECO:0000313" key="20">
    <source>
        <dbReference type="Proteomes" id="UP000280696"/>
    </source>
</evidence>
<gene>
    <name evidence="19" type="ORF">D7V94_03525</name>
</gene>
<protein>
    <recommendedName>
        <fullName evidence="13">Cytosol non-specific dipeptidase</fullName>
        <ecNumber evidence="10">3.4.13.18</ecNumber>
    </recommendedName>
    <alternativeName>
        <fullName evidence="16">Aminoacyl-histidine dipeptidase</fullName>
    </alternativeName>
    <alternativeName>
        <fullName evidence="15">Beta-alanyl-histidine dipeptidase</fullName>
    </alternativeName>
    <alternativeName>
        <fullName evidence="14">Carnosinase</fullName>
    </alternativeName>
    <alternativeName>
        <fullName evidence="11">Peptidase D</fullName>
    </alternativeName>
    <alternativeName>
        <fullName evidence="17">Xaa-His dipeptidase</fullName>
    </alternativeName>
</protein>
<comment type="caution">
    <text evidence="19">The sequence shown here is derived from an EMBL/GenBank/DDBJ whole genome shotgun (WGS) entry which is preliminary data.</text>
</comment>
<comment type="similarity">
    <text evidence="12">Belongs to the peptidase M20C family.</text>
</comment>
<keyword evidence="3" id="KW-0645">Protease</keyword>
<keyword evidence="20" id="KW-1185">Reference proteome</keyword>
<dbReference type="SUPFAM" id="SSF53187">
    <property type="entry name" value="Zn-dependent exopeptidases"/>
    <property type="match status" value="1"/>
</dbReference>
<evidence type="ECO:0000256" key="16">
    <source>
        <dbReference type="ARBA" id="ARBA00077688"/>
    </source>
</evidence>
<keyword evidence="6" id="KW-0862">Zinc</keyword>
<dbReference type="PANTHER" id="PTHR43501:SF1">
    <property type="entry name" value="CYTOSOL NON-SPECIFIC DIPEPTIDASE"/>
    <property type="match status" value="1"/>
</dbReference>
<dbReference type="GO" id="GO:0070573">
    <property type="term" value="F:metallodipeptidase activity"/>
    <property type="evidence" value="ECO:0007669"/>
    <property type="project" value="TreeGrafter"/>
</dbReference>
<dbReference type="PANTHER" id="PTHR43501">
    <property type="entry name" value="CYTOSOL NON-SPECIFIC DIPEPTIDASE"/>
    <property type="match status" value="1"/>
</dbReference>
<dbReference type="CDD" id="cd03890">
    <property type="entry name" value="M20_pepD"/>
    <property type="match status" value="1"/>
</dbReference>
<evidence type="ECO:0000256" key="13">
    <source>
        <dbReference type="ARBA" id="ARBA00071271"/>
    </source>
</evidence>
<evidence type="ECO:0000256" key="14">
    <source>
        <dbReference type="ARBA" id="ARBA00075285"/>
    </source>
</evidence>
<dbReference type="InterPro" id="IPR011650">
    <property type="entry name" value="Peptidase_M20_dimer"/>
</dbReference>
<dbReference type="GO" id="GO:0046872">
    <property type="term" value="F:metal ion binding"/>
    <property type="evidence" value="ECO:0007669"/>
    <property type="project" value="UniProtKB-KW"/>
</dbReference>
<keyword evidence="8" id="KW-0170">Cobalt</keyword>
<dbReference type="InterPro" id="IPR002933">
    <property type="entry name" value="Peptidase_M20"/>
</dbReference>
<comment type="cofactor">
    <cofactor evidence="1">
        <name>Co(2+)</name>
        <dbReference type="ChEBI" id="CHEBI:48828"/>
    </cofactor>
</comment>
<evidence type="ECO:0000256" key="17">
    <source>
        <dbReference type="ARBA" id="ARBA00078074"/>
    </source>
</evidence>
<evidence type="ECO:0000256" key="2">
    <source>
        <dbReference type="ARBA" id="ARBA00001947"/>
    </source>
</evidence>
<dbReference type="FunFam" id="3.40.630.10:FF:000015">
    <property type="entry name" value="Aminoacyl-histidine dipeptidase PepD"/>
    <property type="match status" value="1"/>
</dbReference>
<reference evidence="19 20" key="1">
    <citation type="submission" date="2018-09" db="EMBL/GenBank/DDBJ databases">
        <title>Murine metabolic-syndrome-specific gut microbial biobank.</title>
        <authorList>
            <person name="Liu C."/>
        </authorList>
    </citation>
    <scope>NUCLEOTIDE SEQUENCE [LARGE SCALE GENOMIC DNA]</scope>
    <source>
        <strain evidence="19 20">0.1xD8-82</strain>
    </source>
</reference>
<evidence type="ECO:0000256" key="8">
    <source>
        <dbReference type="ARBA" id="ARBA00023285"/>
    </source>
</evidence>
<evidence type="ECO:0000256" key="6">
    <source>
        <dbReference type="ARBA" id="ARBA00022833"/>
    </source>
</evidence>
<proteinExistence type="inferred from homology"/>
<dbReference type="Proteomes" id="UP000280696">
    <property type="component" value="Unassembled WGS sequence"/>
</dbReference>
<dbReference type="RefSeq" id="WP_120466782.1">
    <property type="nucleotide sequence ID" value="NZ_RAYQ01000002.1"/>
</dbReference>
<evidence type="ECO:0000256" key="3">
    <source>
        <dbReference type="ARBA" id="ARBA00022670"/>
    </source>
</evidence>
<dbReference type="GO" id="GO:0005829">
    <property type="term" value="C:cytosol"/>
    <property type="evidence" value="ECO:0007669"/>
    <property type="project" value="TreeGrafter"/>
</dbReference>
<evidence type="ECO:0000256" key="1">
    <source>
        <dbReference type="ARBA" id="ARBA00001941"/>
    </source>
</evidence>
<dbReference type="PIRSF" id="PIRSF016599">
    <property type="entry name" value="Xaa-His_dipept"/>
    <property type="match status" value="1"/>
</dbReference>
<dbReference type="PRINTS" id="PR00934">
    <property type="entry name" value="XHISDIPTASE"/>
</dbReference>
<dbReference type="FunFam" id="3.40.630.10:FF:000018">
    <property type="entry name" value="Aminoacyl-histidine dipeptidase PepD"/>
    <property type="match status" value="1"/>
</dbReference>
<dbReference type="NCBIfam" id="TIGR01893">
    <property type="entry name" value="aa-his-dipept"/>
    <property type="match status" value="1"/>
</dbReference>
<dbReference type="Pfam" id="PF07687">
    <property type="entry name" value="M20_dimer"/>
    <property type="match status" value="1"/>
</dbReference>
<evidence type="ECO:0000256" key="11">
    <source>
        <dbReference type="ARBA" id="ARBA00044252"/>
    </source>
</evidence>
<evidence type="ECO:0000256" key="10">
    <source>
        <dbReference type="ARBA" id="ARBA00038976"/>
    </source>
</evidence>
<sequence length="499" mass="54518">MRARSNLEPGDVFYFFEEICSIPHGSGNTDGISSYLACFARQRDLEHYQDGIGNVVIIKDATPGYENHEPVMLQGHMDMVAVKKPDCPIDMAKEGLKLFVEGDWLMADGTSLGGDDGIAVAYGLALLDSNKYKHPRIELVITVDEEVGMDGARALDVTPLKAKRLINLDSEEEGIFLSGCAGGARVNLNLAHETQKRKGILCEVSIAGLKGGHSGEEIKKERGNAICLLGRTLYKLSERLDICIKALEGGVADNAIPSQAKAYILITGYENGDNRYKIMQGEFSEQGCVALLRHTCEKLGREFRSELSDKDADVKLEVVSAKLSEDMVIEEQNSKKVICLLNSIPHGVQAMSSVMEGLVETSLNPGLLSTSNGQISIGISVRSSVESSKKALIGKLKSMAYLAGAQIEVTGDYPGWTYKKESPLRDKMVEIYEEMYHEKPVIKAIHAGVECGLLAHKIPELDCVSIGPDMRNIHTADEGLCISSTERVWHYLLSLLEAL</sequence>
<evidence type="ECO:0000256" key="7">
    <source>
        <dbReference type="ARBA" id="ARBA00023049"/>
    </source>
</evidence>
<comment type="cofactor">
    <cofactor evidence="2">
        <name>Zn(2+)</name>
        <dbReference type="ChEBI" id="CHEBI:29105"/>
    </cofactor>
</comment>
<dbReference type="GO" id="GO:0006508">
    <property type="term" value="P:proteolysis"/>
    <property type="evidence" value="ECO:0007669"/>
    <property type="project" value="UniProtKB-KW"/>
</dbReference>
<dbReference type="EMBL" id="RAYQ01000002">
    <property type="protein sequence ID" value="RKI93748.1"/>
    <property type="molecule type" value="Genomic_DNA"/>
</dbReference>
<dbReference type="AlphaFoldDB" id="A0A3A9AQV1"/>
<comment type="catalytic activity">
    <reaction evidence="9">
        <text>Hydrolysis of dipeptides, preferentially hydrophobic dipeptides including prolyl amino acids.</text>
        <dbReference type="EC" id="3.4.13.18"/>
    </reaction>
</comment>
<dbReference type="OrthoDB" id="9773892at2"/>
<evidence type="ECO:0000256" key="12">
    <source>
        <dbReference type="ARBA" id="ARBA00061423"/>
    </source>
</evidence>
<name>A0A3A9AQV1_9FIRM</name>
<dbReference type="InterPro" id="IPR001160">
    <property type="entry name" value="Peptidase_M20C"/>
</dbReference>
<keyword evidence="7" id="KW-0482">Metalloprotease</keyword>
<organism evidence="19 20">
    <name type="scientific">Parablautia intestinalis</name>
    <dbReference type="NCBI Taxonomy" id="2320100"/>
    <lineage>
        <taxon>Bacteria</taxon>
        <taxon>Bacillati</taxon>
        <taxon>Bacillota</taxon>
        <taxon>Clostridia</taxon>
        <taxon>Lachnospirales</taxon>
        <taxon>Lachnospiraceae</taxon>
        <taxon>Parablautia</taxon>
    </lineage>
</organism>
<accession>A0A3A9AQV1</accession>
<keyword evidence="4" id="KW-0479">Metal-binding</keyword>
<evidence type="ECO:0000256" key="9">
    <source>
        <dbReference type="ARBA" id="ARBA00036421"/>
    </source>
</evidence>
<dbReference type="Gene3D" id="3.40.630.10">
    <property type="entry name" value="Zn peptidases"/>
    <property type="match status" value="2"/>
</dbReference>
<evidence type="ECO:0000256" key="15">
    <source>
        <dbReference type="ARBA" id="ARBA00076004"/>
    </source>
</evidence>
<evidence type="ECO:0000313" key="19">
    <source>
        <dbReference type="EMBL" id="RKI93748.1"/>
    </source>
</evidence>
<dbReference type="EC" id="3.4.13.18" evidence="10"/>
<evidence type="ECO:0000256" key="4">
    <source>
        <dbReference type="ARBA" id="ARBA00022723"/>
    </source>
</evidence>
<feature type="domain" description="Peptidase M20 dimerisation" evidence="18">
    <location>
        <begin position="207"/>
        <end position="274"/>
    </location>
</feature>